<evidence type="ECO:0000256" key="2">
    <source>
        <dbReference type="SAM" id="MobiDB-lite"/>
    </source>
</evidence>
<dbReference type="EMBL" id="CABFNQ020000715">
    <property type="protein sequence ID" value="CAH0025659.1"/>
    <property type="molecule type" value="Genomic_DNA"/>
</dbReference>
<evidence type="ECO:0000313" key="3">
    <source>
        <dbReference type="EMBL" id="CAH0025659.1"/>
    </source>
</evidence>
<name>A0A9N9YQV4_9HYPO</name>
<gene>
    <name evidence="3" type="ORF">CRHIZ90672A_00008360</name>
</gene>
<reference evidence="3" key="1">
    <citation type="submission" date="2021-10" db="EMBL/GenBank/DDBJ databases">
        <authorList>
            <person name="Piombo E."/>
        </authorList>
    </citation>
    <scope>NUCLEOTIDE SEQUENCE</scope>
</reference>
<dbReference type="Proteomes" id="UP000696573">
    <property type="component" value="Unassembled WGS sequence"/>
</dbReference>
<evidence type="ECO:0008006" key="5">
    <source>
        <dbReference type="Google" id="ProtNLM"/>
    </source>
</evidence>
<feature type="compositionally biased region" description="Basic residues" evidence="2">
    <location>
        <begin position="83"/>
        <end position="92"/>
    </location>
</feature>
<dbReference type="AlphaFoldDB" id="A0A9N9YQV4"/>
<evidence type="ECO:0000313" key="4">
    <source>
        <dbReference type="Proteomes" id="UP000696573"/>
    </source>
</evidence>
<feature type="region of interest" description="Disordered" evidence="2">
    <location>
        <begin position="83"/>
        <end position="136"/>
    </location>
</feature>
<dbReference type="SUPFAM" id="SSF54160">
    <property type="entry name" value="Chromo domain-like"/>
    <property type="match status" value="1"/>
</dbReference>
<comment type="subunit">
    <text evidence="1">Component of the NuA4 histone acetyltransferase complex.</text>
</comment>
<comment type="caution">
    <text evidence="3">The sequence shown here is derived from an EMBL/GenBank/DDBJ whole genome shotgun (WGS) entry which is preliminary data.</text>
</comment>
<dbReference type="InterPro" id="IPR016197">
    <property type="entry name" value="Chromo-like_dom_sf"/>
</dbReference>
<evidence type="ECO:0000256" key="1">
    <source>
        <dbReference type="ARBA" id="ARBA00011353"/>
    </source>
</evidence>
<organism evidence="3 4">
    <name type="scientific">Clonostachys rhizophaga</name>
    <dbReference type="NCBI Taxonomy" id="160324"/>
    <lineage>
        <taxon>Eukaryota</taxon>
        <taxon>Fungi</taxon>
        <taxon>Dikarya</taxon>
        <taxon>Ascomycota</taxon>
        <taxon>Pezizomycotina</taxon>
        <taxon>Sordariomycetes</taxon>
        <taxon>Hypocreomycetidae</taxon>
        <taxon>Hypocreales</taxon>
        <taxon>Bionectriaceae</taxon>
        <taxon>Clonostachys</taxon>
    </lineage>
</organism>
<dbReference type="OrthoDB" id="5154166at2759"/>
<protein>
    <recommendedName>
        <fullName evidence="5">Chromo domain-containing protein</fullName>
    </recommendedName>
</protein>
<sequence length="136" mass="15160">MASFENSDAEARNKSASTSPAAEDPPTPPVVDEISVDEWEAIKIIGEELINEKLHYTLEWELTAVPEEDCGNMSELVEEWKKSKIRRQKGSKRTGSQTARLAQEAGVSKEVTKRHGGKKSNNKDSTKRPRARPRNG</sequence>
<accession>A0A9N9YQV4</accession>
<feature type="region of interest" description="Disordered" evidence="2">
    <location>
        <begin position="1"/>
        <end position="34"/>
    </location>
</feature>
<proteinExistence type="predicted"/>
<keyword evidence="4" id="KW-1185">Reference proteome</keyword>